<proteinExistence type="predicted"/>
<evidence type="ECO:0000313" key="2">
    <source>
        <dbReference type="EMBL" id="CAI2366398.1"/>
    </source>
</evidence>
<sequence length="432" mass="50440">MESDGKEFVRHYQYGLNKLQELEDEQEELDDMRRVQRELVTRNLIHNSQKLDKKVSDIRTNNLQQKILCQIEDLQRSAKMYSDKGYQNCKQVHDWNKIIIEDTEKISKAIRDINKSESELFEKRIQDKHEQFLARMEEEKKQRDLKRKQRQKAMQLRFEAAKIGMAKNVGLKDEPAVDTPTMTSNKEVLPAEMYARLQKRERIVKSMDVETVEFQCFPYDIWCVLLGYFSVQTLLRLEKACRCTYYLINEHCEYCDNNKLIDNHECTSLWKQNFADAGSPYIENYPHPSCGLQKLLLSRHILVGEYSENIAKAYEYLCKRKMHVYTQAKKPGVLVCIVCKAGMIVPSVSTKSTPNSKNKACLKVCSLHPHEKYHCLMKTGHPQKAHLCGICVNQGKYRRLAQKYLNYIIGIKLEGDLVIVSGEPRLKFNSLV</sequence>
<protein>
    <submittedName>
        <fullName evidence="2">Uncharacterized protein</fullName>
    </submittedName>
</protein>
<feature type="coiled-coil region" evidence="1">
    <location>
        <begin position="122"/>
        <end position="156"/>
    </location>
</feature>
<comment type="caution">
    <text evidence="2">The sequence shown here is derived from an EMBL/GenBank/DDBJ whole genome shotgun (WGS) entry which is preliminary data.</text>
</comment>
<dbReference type="AlphaFoldDB" id="A0AAD1UC32"/>
<keyword evidence="1" id="KW-0175">Coiled coil</keyword>
<evidence type="ECO:0000256" key="1">
    <source>
        <dbReference type="SAM" id="Coils"/>
    </source>
</evidence>
<keyword evidence="3" id="KW-1185">Reference proteome</keyword>
<organism evidence="2 3">
    <name type="scientific">Euplotes crassus</name>
    <dbReference type="NCBI Taxonomy" id="5936"/>
    <lineage>
        <taxon>Eukaryota</taxon>
        <taxon>Sar</taxon>
        <taxon>Alveolata</taxon>
        <taxon>Ciliophora</taxon>
        <taxon>Intramacronucleata</taxon>
        <taxon>Spirotrichea</taxon>
        <taxon>Hypotrichia</taxon>
        <taxon>Euplotida</taxon>
        <taxon>Euplotidae</taxon>
        <taxon>Moneuplotes</taxon>
    </lineage>
</organism>
<dbReference type="Proteomes" id="UP001295684">
    <property type="component" value="Unassembled WGS sequence"/>
</dbReference>
<accession>A0AAD1UC32</accession>
<dbReference type="EMBL" id="CAMPGE010007481">
    <property type="protein sequence ID" value="CAI2366398.1"/>
    <property type="molecule type" value="Genomic_DNA"/>
</dbReference>
<evidence type="ECO:0000313" key="3">
    <source>
        <dbReference type="Proteomes" id="UP001295684"/>
    </source>
</evidence>
<name>A0AAD1UC32_EUPCR</name>
<gene>
    <name evidence="2" type="ORF">ECRASSUSDP1_LOCUS7671</name>
</gene>
<reference evidence="2" key="1">
    <citation type="submission" date="2023-07" db="EMBL/GenBank/DDBJ databases">
        <authorList>
            <consortium name="AG Swart"/>
            <person name="Singh M."/>
            <person name="Singh A."/>
            <person name="Seah K."/>
            <person name="Emmerich C."/>
        </authorList>
    </citation>
    <scope>NUCLEOTIDE SEQUENCE</scope>
    <source>
        <strain evidence="2">DP1</strain>
    </source>
</reference>